<dbReference type="InterPro" id="IPR027980">
    <property type="entry name" value="RACo_C"/>
</dbReference>
<dbReference type="Gene3D" id="3.30.420.480">
    <property type="entry name" value="Domain of unknown function (DUF4445)"/>
    <property type="match status" value="1"/>
</dbReference>
<protein>
    <recommendedName>
        <fullName evidence="4">RACo C-terminal domain-containing protein</fullName>
    </recommendedName>
</protein>
<dbReference type="InterPro" id="IPR042259">
    <property type="entry name" value="Raco-like_middle_sf"/>
</dbReference>
<dbReference type="InterPro" id="IPR052911">
    <property type="entry name" value="Corrinoid_activation_enz"/>
</dbReference>
<evidence type="ECO:0000313" key="3">
    <source>
        <dbReference type="EMBL" id="GAI33456.1"/>
    </source>
</evidence>
<accession>X1NTD5</accession>
<dbReference type="EMBL" id="BARV01029694">
    <property type="protein sequence ID" value="GAI33456.1"/>
    <property type="molecule type" value="Genomic_DNA"/>
</dbReference>
<evidence type="ECO:0000259" key="1">
    <source>
        <dbReference type="Pfam" id="PF14574"/>
    </source>
</evidence>
<dbReference type="Pfam" id="PF14574">
    <property type="entry name" value="RACo_C_ter"/>
    <property type="match status" value="1"/>
</dbReference>
<reference evidence="3" key="1">
    <citation type="journal article" date="2014" name="Front. Microbiol.">
        <title>High frequency of phylogenetically diverse reductive dehalogenase-homologous genes in deep subseafloor sedimentary metagenomes.</title>
        <authorList>
            <person name="Kawai M."/>
            <person name="Futagami T."/>
            <person name="Toyoda A."/>
            <person name="Takaki Y."/>
            <person name="Nishi S."/>
            <person name="Hori S."/>
            <person name="Arai W."/>
            <person name="Tsubouchi T."/>
            <person name="Morono Y."/>
            <person name="Uchiyama I."/>
            <person name="Ito T."/>
            <person name="Fujiyama A."/>
            <person name="Inagaki F."/>
            <person name="Takami H."/>
        </authorList>
    </citation>
    <scope>NUCLEOTIDE SEQUENCE</scope>
    <source>
        <strain evidence="3">Expedition CK06-06</strain>
    </source>
</reference>
<feature type="non-terminal residue" evidence="3">
    <location>
        <position position="257"/>
    </location>
</feature>
<evidence type="ECO:0008006" key="4">
    <source>
        <dbReference type="Google" id="ProtNLM"/>
    </source>
</evidence>
<name>X1NTD5_9ZZZZ</name>
<dbReference type="InterPro" id="IPR041414">
    <property type="entry name" value="Raco-like_middle"/>
</dbReference>
<gene>
    <name evidence="3" type="ORF">S06H3_47288</name>
</gene>
<dbReference type="Pfam" id="PF17651">
    <property type="entry name" value="Raco_middle"/>
    <property type="match status" value="1"/>
</dbReference>
<organism evidence="3">
    <name type="scientific">marine sediment metagenome</name>
    <dbReference type="NCBI Taxonomy" id="412755"/>
    <lineage>
        <taxon>unclassified sequences</taxon>
        <taxon>metagenomes</taxon>
        <taxon>ecological metagenomes</taxon>
    </lineage>
</organism>
<dbReference type="PANTHER" id="PTHR42895">
    <property type="entry name" value="IRON-SULFUR CLUSTER-BINDING PROTEIN-RELATED"/>
    <property type="match status" value="1"/>
</dbReference>
<proteinExistence type="predicted"/>
<dbReference type="PANTHER" id="PTHR42895:SF1">
    <property type="entry name" value="IRON-SULFUR CLUSTER PROTEIN"/>
    <property type="match status" value="1"/>
</dbReference>
<feature type="domain" description="RACo C-terminal" evidence="1">
    <location>
        <begin position="70"/>
        <end position="255"/>
    </location>
</feature>
<feature type="domain" description="RACo-like middle region" evidence="2">
    <location>
        <begin position="1"/>
        <end position="63"/>
    </location>
</feature>
<sequence length="257" mass="27559">HIFLSIDPCHLGLSPFTPAMHHSLDIKARDLGLKISPGAYIHVLPIEAGFVGADNVGVLIAEEPYQQSDMVLIIDIGTNGELILGNRQKIISSSCATGPAFEGAQIKYGMCAAPGAIEKLEINPNTKEVRFKVIGQTDWNVDSDTVKAKGICGSGIVDAVAEMLKAGILQQSGRFNSDLETPRLRVTEKGPEFVVAWANETSVGQDITVCQGDVRAIQLAKGAMYAGAKLMMHRLGVDRLDKVILAGAFGSYIEKNR</sequence>
<feature type="non-terminal residue" evidence="3">
    <location>
        <position position="1"/>
    </location>
</feature>
<evidence type="ECO:0000259" key="2">
    <source>
        <dbReference type="Pfam" id="PF17651"/>
    </source>
</evidence>
<dbReference type="AlphaFoldDB" id="X1NTD5"/>
<comment type="caution">
    <text evidence="3">The sequence shown here is derived from an EMBL/GenBank/DDBJ whole genome shotgun (WGS) entry which is preliminary data.</text>
</comment>